<organism evidence="5 6">
    <name type="scientific">Actinomycetospora cinnamomea</name>
    <dbReference type="NCBI Taxonomy" id="663609"/>
    <lineage>
        <taxon>Bacteria</taxon>
        <taxon>Bacillati</taxon>
        <taxon>Actinomycetota</taxon>
        <taxon>Actinomycetes</taxon>
        <taxon>Pseudonocardiales</taxon>
        <taxon>Pseudonocardiaceae</taxon>
        <taxon>Actinomycetospora</taxon>
    </lineage>
</organism>
<dbReference type="Gene3D" id="1.10.3630.10">
    <property type="entry name" value="yeast vps74-n-term truncation variant domain like"/>
    <property type="match status" value="1"/>
</dbReference>
<evidence type="ECO:0000313" key="5">
    <source>
        <dbReference type="EMBL" id="PVZ03440.1"/>
    </source>
</evidence>
<dbReference type="GO" id="GO:0005737">
    <property type="term" value="C:cytoplasm"/>
    <property type="evidence" value="ECO:0007669"/>
    <property type="project" value="UniProtKB-ARBA"/>
</dbReference>
<evidence type="ECO:0000256" key="2">
    <source>
        <dbReference type="ARBA" id="ARBA00023034"/>
    </source>
</evidence>
<keyword evidence="4" id="KW-0472">Membrane</keyword>
<dbReference type="Pfam" id="PF05719">
    <property type="entry name" value="GPP34"/>
    <property type="match status" value="1"/>
</dbReference>
<dbReference type="AlphaFoldDB" id="A0A2U1EUN7"/>
<comment type="caution">
    <text evidence="5">The sequence shown here is derived from an EMBL/GenBank/DDBJ whole genome shotgun (WGS) entry which is preliminary data.</text>
</comment>
<proteinExistence type="predicted"/>
<keyword evidence="3" id="KW-0446">Lipid-binding</keyword>
<evidence type="ECO:0000256" key="3">
    <source>
        <dbReference type="ARBA" id="ARBA00023121"/>
    </source>
</evidence>
<reference evidence="5 6" key="1">
    <citation type="submission" date="2018-04" db="EMBL/GenBank/DDBJ databases">
        <title>Genomic Encyclopedia of Type Strains, Phase IV (KMG-IV): sequencing the most valuable type-strain genomes for metagenomic binning, comparative biology and taxonomic classification.</title>
        <authorList>
            <person name="Goeker M."/>
        </authorList>
    </citation>
    <scope>NUCLEOTIDE SEQUENCE [LARGE SCALE GENOMIC DNA]</scope>
    <source>
        <strain evidence="5 6">DSM 45771</strain>
    </source>
</reference>
<dbReference type="OrthoDB" id="4962633at2"/>
<evidence type="ECO:0000313" key="6">
    <source>
        <dbReference type="Proteomes" id="UP000245639"/>
    </source>
</evidence>
<evidence type="ECO:0000256" key="4">
    <source>
        <dbReference type="ARBA" id="ARBA00023136"/>
    </source>
</evidence>
<sequence>MRGRVTRDLRLGEGAARGAHVTMDRMRTAEDLALLLHDPATGKGLVDSTSLPRALAGAVVLELVLTGRAHLVEGRWRTRLVVDDRRSGGDRVIDPVLDLALDRLPDEATPKSAVEKLHRRVRDPLMAGLVHDGVVRVQERSFLGLPLTPRWPAGDTTRRDAALARLRAVLVDGATPTPEDASLVALVRAVKAEHRLLDAPRRQLRARSREIAEGAWAGEAVRKAVADIHAAVAATAAVGATTGSG</sequence>
<dbReference type="EMBL" id="QEKW01000021">
    <property type="protein sequence ID" value="PVZ03440.1"/>
    <property type="molecule type" value="Genomic_DNA"/>
</dbReference>
<evidence type="ECO:0000256" key="1">
    <source>
        <dbReference type="ARBA" id="ARBA00004255"/>
    </source>
</evidence>
<protein>
    <submittedName>
        <fullName evidence="5">Golgi phosphoprotein 3 GPP34</fullName>
    </submittedName>
</protein>
<dbReference type="InterPro" id="IPR008628">
    <property type="entry name" value="GPP34-like"/>
</dbReference>
<dbReference type="Proteomes" id="UP000245639">
    <property type="component" value="Unassembled WGS sequence"/>
</dbReference>
<accession>A0A2U1EUN7</accession>
<keyword evidence="6" id="KW-1185">Reference proteome</keyword>
<keyword evidence="2" id="KW-0333">Golgi apparatus</keyword>
<comment type="subcellular location">
    <subcellularLocation>
        <location evidence="1">Golgi apparatus membrane</location>
        <topology evidence="1">Peripheral membrane protein</topology>
        <orientation evidence="1">Cytoplasmic side</orientation>
    </subcellularLocation>
</comment>
<dbReference type="GO" id="GO:0012505">
    <property type="term" value="C:endomembrane system"/>
    <property type="evidence" value="ECO:0007669"/>
    <property type="project" value="UniProtKB-ARBA"/>
</dbReference>
<dbReference type="GO" id="GO:0070273">
    <property type="term" value="F:phosphatidylinositol-4-phosphate binding"/>
    <property type="evidence" value="ECO:0007669"/>
    <property type="project" value="InterPro"/>
</dbReference>
<name>A0A2U1EUN7_9PSEU</name>
<dbReference type="InterPro" id="IPR038261">
    <property type="entry name" value="GPP34-like_sf"/>
</dbReference>
<gene>
    <name evidence="5" type="ORF">C8D89_12140</name>
</gene>